<evidence type="ECO:0000256" key="3">
    <source>
        <dbReference type="ARBA" id="ARBA00023235"/>
    </source>
</evidence>
<dbReference type="InterPro" id="IPR050343">
    <property type="entry name" value="RsuA_PseudoU_synthase"/>
</dbReference>
<organism evidence="6 7">
    <name type="scientific">Alkalihalophilus pseudofirmus</name>
    <name type="common">Bacillus pseudofirmus</name>
    <dbReference type="NCBI Taxonomy" id="79885"/>
    <lineage>
        <taxon>Bacteria</taxon>
        <taxon>Bacillati</taxon>
        <taxon>Bacillota</taxon>
        <taxon>Bacilli</taxon>
        <taxon>Bacillales</taxon>
        <taxon>Bacillaceae</taxon>
        <taxon>Alkalihalophilus</taxon>
    </lineage>
</organism>
<dbReference type="PANTHER" id="PTHR47683">
    <property type="entry name" value="PSEUDOURIDINE SYNTHASE FAMILY PROTEIN-RELATED"/>
    <property type="match status" value="1"/>
</dbReference>
<protein>
    <submittedName>
        <fullName evidence="6">Pseudouridine synthase</fullName>
        <ecNumber evidence="6">5.4.99.-</ecNumber>
    </submittedName>
</protein>
<proteinExistence type="inferred from homology"/>
<dbReference type="Gene3D" id="3.30.70.580">
    <property type="entry name" value="Pseudouridine synthase I, catalytic domain, N-terminal subdomain"/>
    <property type="match status" value="1"/>
</dbReference>
<dbReference type="InterPro" id="IPR000748">
    <property type="entry name" value="PsdUridine_synth_RsuA/RluB/E/F"/>
</dbReference>
<accession>A0AAJ2U3I9</accession>
<gene>
    <name evidence="6" type="ORF">RYX45_12525</name>
</gene>
<dbReference type="InterPro" id="IPR042092">
    <property type="entry name" value="PsdUridine_s_RsuA/RluB/E/F_cat"/>
</dbReference>
<dbReference type="InterPro" id="IPR002942">
    <property type="entry name" value="S4_RNA-bd"/>
</dbReference>
<dbReference type="EMBL" id="JAWJAY010000002">
    <property type="protein sequence ID" value="MDV2886007.1"/>
    <property type="molecule type" value="Genomic_DNA"/>
</dbReference>
<dbReference type="GO" id="GO:0003723">
    <property type="term" value="F:RNA binding"/>
    <property type="evidence" value="ECO:0007669"/>
    <property type="project" value="UniProtKB-KW"/>
</dbReference>
<dbReference type="Gene3D" id="3.30.70.1560">
    <property type="entry name" value="Alpha-L RNA-binding motif"/>
    <property type="match status" value="1"/>
</dbReference>
<dbReference type="InterPro" id="IPR006145">
    <property type="entry name" value="PsdUridine_synth_RsuA/RluA"/>
</dbReference>
<keyword evidence="2 4" id="KW-0694">RNA-binding</keyword>
<dbReference type="GO" id="GO:0005829">
    <property type="term" value="C:cytosol"/>
    <property type="evidence" value="ECO:0007669"/>
    <property type="project" value="UniProtKB-ARBA"/>
</dbReference>
<dbReference type="PANTHER" id="PTHR47683:SF4">
    <property type="entry name" value="PSEUDOURIDINE SYNTHASE"/>
    <property type="match status" value="1"/>
</dbReference>
<dbReference type="RefSeq" id="WP_323466915.1">
    <property type="nucleotide sequence ID" value="NZ_CP144224.1"/>
</dbReference>
<dbReference type="InterPro" id="IPR020103">
    <property type="entry name" value="PsdUridine_synth_cat_dom_sf"/>
</dbReference>
<dbReference type="SUPFAM" id="SSF55174">
    <property type="entry name" value="Alpha-L RNA-binding motif"/>
    <property type="match status" value="1"/>
</dbReference>
<evidence type="ECO:0000256" key="1">
    <source>
        <dbReference type="ARBA" id="ARBA00008348"/>
    </source>
</evidence>
<dbReference type="CDD" id="cd02553">
    <property type="entry name" value="PseudoU_synth_RsuA"/>
    <property type="match status" value="1"/>
</dbReference>
<dbReference type="PROSITE" id="PS50889">
    <property type="entry name" value="S4"/>
    <property type="match status" value="1"/>
</dbReference>
<dbReference type="GO" id="GO:0000455">
    <property type="term" value="P:enzyme-directed rRNA pseudouridine synthesis"/>
    <property type="evidence" value="ECO:0007669"/>
    <property type="project" value="UniProtKB-ARBA"/>
</dbReference>
<dbReference type="InterPro" id="IPR020094">
    <property type="entry name" value="TruA/RsuA/RluB/E/F_N"/>
</dbReference>
<keyword evidence="3 6" id="KW-0413">Isomerase</keyword>
<dbReference type="AlphaFoldDB" id="A0AAJ2U3I9"/>
<dbReference type="Proteomes" id="UP001285636">
    <property type="component" value="Unassembled WGS sequence"/>
</dbReference>
<evidence type="ECO:0000259" key="5">
    <source>
        <dbReference type="SMART" id="SM00363"/>
    </source>
</evidence>
<dbReference type="CDD" id="cd00165">
    <property type="entry name" value="S4"/>
    <property type="match status" value="1"/>
</dbReference>
<dbReference type="SMART" id="SM00363">
    <property type="entry name" value="S4"/>
    <property type="match status" value="1"/>
</dbReference>
<evidence type="ECO:0000313" key="7">
    <source>
        <dbReference type="Proteomes" id="UP001285636"/>
    </source>
</evidence>
<comment type="caution">
    <text evidence="6">The sequence shown here is derived from an EMBL/GenBank/DDBJ whole genome shotgun (WGS) entry which is preliminary data.</text>
</comment>
<reference evidence="6" key="1">
    <citation type="submission" date="2023-10" db="EMBL/GenBank/DDBJ databases">
        <title>Screening of Alkalihalophilus pseudofirmusBZ-TG-HK211 and Its Alleviation of Salt Stress on Rapeseed Growth.</title>
        <authorList>
            <person name="Zhao B."/>
            <person name="Guo T."/>
        </authorList>
    </citation>
    <scope>NUCLEOTIDE SEQUENCE</scope>
    <source>
        <strain evidence="6">BZ-TG-HK211</strain>
    </source>
</reference>
<dbReference type="FunFam" id="3.30.70.1560:FF:000001">
    <property type="entry name" value="Pseudouridine synthase"/>
    <property type="match status" value="1"/>
</dbReference>
<dbReference type="FunFam" id="3.10.290.10:FF:000003">
    <property type="entry name" value="Pseudouridine synthase"/>
    <property type="match status" value="1"/>
</dbReference>
<evidence type="ECO:0000256" key="4">
    <source>
        <dbReference type="PROSITE-ProRule" id="PRU00182"/>
    </source>
</evidence>
<dbReference type="Gene3D" id="3.10.290.10">
    <property type="entry name" value="RNA-binding S4 domain"/>
    <property type="match status" value="1"/>
</dbReference>
<evidence type="ECO:0000256" key="2">
    <source>
        <dbReference type="ARBA" id="ARBA00022884"/>
    </source>
</evidence>
<dbReference type="InterPro" id="IPR036986">
    <property type="entry name" value="S4_RNA-bd_sf"/>
</dbReference>
<feature type="domain" description="RNA-binding S4" evidence="5">
    <location>
        <begin position="1"/>
        <end position="59"/>
    </location>
</feature>
<dbReference type="GO" id="GO:0120159">
    <property type="term" value="F:rRNA pseudouridine synthase activity"/>
    <property type="evidence" value="ECO:0007669"/>
    <property type="project" value="UniProtKB-ARBA"/>
</dbReference>
<dbReference type="NCBIfam" id="TIGR00093">
    <property type="entry name" value="pseudouridine synthase"/>
    <property type="match status" value="1"/>
</dbReference>
<dbReference type="SUPFAM" id="SSF55120">
    <property type="entry name" value="Pseudouridine synthase"/>
    <property type="match status" value="1"/>
</dbReference>
<sequence>MRLDKLLSNMGYGSRKEVKKVLKSGSVRINEKVIKDGSYKVDPDQSDVTVHGELVEYKPYVYLMLNKPQGVISATEDNHHKTVIDLLDESYLLYDPFPVGRLDKDTEGMLLLTNDGKFSHSLMSPKKHVKKTYYAKVKGTVTEEDIGLFKKGVTLDDGYVTKPADLTIITAGEQSEVELTITEGKFHQVKRMFEAVDKKVTFLKRISIGGLKIDPSLEKGMVRELTEEDKLALFEELI</sequence>
<dbReference type="Pfam" id="PF01479">
    <property type="entry name" value="S4"/>
    <property type="match status" value="1"/>
</dbReference>
<evidence type="ECO:0000313" key="6">
    <source>
        <dbReference type="EMBL" id="MDV2886007.1"/>
    </source>
</evidence>
<dbReference type="Pfam" id="PF00849">
    <property type="entry name" value="PseudoU_synth_2"/>
    <property type="match status" value="1"/>
</dbReference>
<dbReference type="EC" id="5.4.99.-" evidence="6"/>
<comment type="similarity">
    <text evidence="1">Belongs to the pseudouridine synthase RsuA family.</text>
</comment>
<name>A0AAJ2U3I9_ALKPS</name>